<feature type="region of interest" description="Disordered" evidence="8">
    <location>
        <begin position="353"/>
        <end position="374"/>
    </location>
</feature>
<dbReference type="InterPro" id="IPR047112">
    <property type="entry name" value="RecG/Mfd"/>
</dbReference>
<sequence length="749" mass="81430">MDSPLAEAIGGRSAAVLRKHLEMETVGDLLRHLPRRYETVNDLDKMDPRDLSVGDQVNMIAEVRSARGERKFRRGGGKQIHITTMSVAAGDLELSVTFFNQPWRVRTMPVGSRAFFAGKLEKFRDRWQLGSPRAMRISTGDDETDPDGDDTESIKLPPVTPIYPATKDVQTWELLAAVRQTLDVFDDPIDPVPAEVRERHGLIDLGRALRDIHLPATLEAARPAMRRLTWDEALGLQLALQGERLNAVTRPAPACPRTDDGLAAAFDARLPFELTAGQRRVGDELADALATTTPLNRLLQGDVGSGKTVVALRAMLQVVDAGRQAVLLAPTEVLAAQHARSLRAMLGPLGRAGEPAGLFGDDPDDDGDEPVELDTSEQATKVVLLTGSLGAKERKQALLAVQSGEAGIVVGTHAVIQEKVGFADLGLLVVDEQHRFGVRQRDELRSRPGPTAPHLLVMTATPIPRTVALTVYGDLENSVLDELPAGRKPIETHAVPGNRPKWLARVWERVREDVDAGHQAYVVCPRIGDDGPPDDEEPDAGPTGEERRPPLAALEVAELLATGPLAGLRLEVLHGRLPAEEKDDVMRRFSAGAVDVLVSTTVIEVGVDVPNATVIVVLDAERFGVSQLHQLRGRVGRGDTASSCFLVSEYEGPPMERLRRIAEIHDGFAMADLDLELRSEGDVLGTEQAGRRKTLRFLSVRRHLEEITEAREVARSVLAGDPTLHHHPRLAGLVRAVVGDEGAGFLDKL</sequence>
<dbReference type="EC" id="3.6.4.12" evidence="11"/>
<evidence type="ECO:0000313" key="12">
    <source>
        <dbReference type="Proteomes" id="UP001231924"/>
    </source>
</evidence>
<keyword evidence="1" id="KW-0547">Nucleotide-binding</keyword>
<evidence type="ECO:0000256" key="5">
    <source>
        <dbReference type="ARBA" id="ARBA00022840"/>
    </source>
</evidence>
<dbReference type="GO" id="GO:0003678">
    <property type="term" value="F:DNA helicase activity"/>
    <property type="evidence" value="ECO:0007669"/>
    <property type="project" value="UniProtKB-EC"/>
</dbReference>
<dbReference type="PANTHER" id="PTHR47964">
    <property type="entry name" value="ATP-DEPENDENT DNA HELICASE HOMOLOG RECG, CHLOROPLASTIC"/>
    <property type="match status" value="1"/>
</dbReference>
<dbReference type="InterPro" id="IPR027417">
    <property type="entry name" value="P-loop_NTPase"/>
</dbReference>
<feature type="region of interest" description="Disordered" evidence="8">
    <location>
        <begin position="134"/>
        <end position="160"/>
    </location>
</feature>
<reference evidence="11 12" key="1">
    <citation type="submission" date="2023-06" db="EMBL/GenBank/DDBJ databases">
        <title>Actinomycetospora Odt1-22.</title>
        <authorList>
            <person name="Supong K."/>
        </authorList>
    </citation>
    <scope>NUCLEOTIDE SEQUENCE [LARGE SCALE GENOMIC DNA]</scope>
    <source>
        <strain evidence="11 12">Odt1-22</strain>
    </source>
</reference>
<proteinExistence type="predicted"/>
<evidence type="ECO:0000256" key="1">
    <source>
        <dbReference type="ARBA" id="ARBA00022741"/>
    </source>
</evidence>
<evidence type="ECO:0000256" key="2">
    <source>
        <dbReference type="ARBA" id="ARBA00022763"/>
    </source>
</evidence>
<keyword evidence="6" id="KW-0238">DNA-binding</keyword>
<dbReference type="Gene3D" id="3.40.50.300">
    <property type="entry name" value="P-loop containing nucleotide triphosphate hydrolases"/>
    <property type="match status" value="2"/>
</dbReference>
<evidence type="ECO:0000256" key="7">
    <source>
        <dbReference type="ARBA" id="ARBA00023204"/>
    </source>
</evidence>
<dbReference type="SMART" id="SM00487">
    <property type="entry name" value="DEXDc"/>
    <property type="match status" value="1"/>
</dbReference>
<dbReference type="CDD" id="cd17992">
    <property type="entry name" value="DEXHc_RecG"/>
    <property type="match status" value="1"/>
</dbReference>
<dbReference type="InterPro" id="IPR033454">
    <property type="entry name" value="RecG_wedge"/>
</dbReference>
<evidence type="ECO:0000256" key="6">
    <source>
        <dbReference type="ARBA" id="ARBA00023125"/>
    </source>
</evidence>
<dbReference type="SMART" id="SM00490">
    <property type="entry name" value="HELICc"/>
    <property type="match status" value="1"/>
</dbReference>
<accession>A0ABT7M7C1</accession>
<evidence type="ECO:0000256" key="4">
    <source>
        <dbReference type="ARBA" id="ARBA00022806"/>
    </source>
</evidence>
<dbReference type="Proteomes" id="UP001231924">
    <property type="component" value="Unassembled WGS sequence"/>
</dbReference>
<dbReference type="Gene3D" id="2.40.50.140">
    <property type="entry name" value="Nucleic acid-binding proteins"/>
    <property type="match status" value="1"/>
</dbReference>
<dbReference type="PANTHER" id="PTHR47964:SF1">
    <property type="entry name" value="ATP-DEPENDENT DNA HELICASE HOMOLOG RECG, CHLOROPLASTIC"/>
    <property type="match status" value="1"/>
</dbReference>
<dbReference type="RefSeq" id="WP_286052165.1">
    <property type="nucleotide sequence ID" value="NZ_JASVWF010000002.1"/>
</dbReference>
<evidence type="ECO:0000256" key="8">
    <source>
        <dbReference type="SAM" id="MobiDB-lite"/>
    </source>
</evidence>
<name>A0ABT7M7C1_9PSEU</name>
<evidence type="ECO:0000256" key="3">
    <source>
        <dbReference type="ARBA" id="ARBA00022801"/>
    </source>
</evidence>
<keyword evidence="12" id="KW-1185">Reference proteome</keyword>
<evidence type="ECO:0000313" key="11">
    <source>
        <dbReference type="EMBL" id="MDL5155937.1"/>
    </source>
</evidence>
<feature type="region of interest" description="Disordered" evidence="8">
    <location>
        <begin position="524"/>
        <end position="547"/>
    </location>
</feature>
<dbReference type="Pfam" id="PF17191">
    <property type="entry name" value="RecG_wedge"/>
    <property type="match status" value="1"/>
</dbReference>
<gene>
    <name evidence="11" type="ORF">QRT03_08225</name>
</gene>
<dbReference type="InterPro" id="IPR012340">
    <property type="entry name" value="NA-bd_OB-fold"/>
</dbReference>
<feature type="domain" description="Helicase C-terminal" evidence="10">
    <location>
        <begin position="502"/>
        <end position="681"/>
    </location>
</feature>
<dbReference type="SUPFAM" id="SSF50249">
    <property type="entry name" value="Nucleic acid-binding proteins"/>
    <property type="match status" value="1"/>
</dbReference>
<dbReference type="EMBL" id="JASVWF010000002">
    <property type="protein sequence ID" value="MDL5155937.1"/>
    <property type="molecule type" value="Genomic_DNA"/>
</dbReference>
<keyword evidence="4 11" id="KW-0347">Helicase</keyword>
<feature type="compositionally biased region" description="Acidic residues" evidence="8">
    <location>
        <begin position="140"/>
        <end position="151"/>
    </location>
</feature>
<feature type="domain" description="Helicase ATP-binding" evidence="9">
    <location>
        <begin position="288"/>
        <end position="480"/>
    </location>
</feature>
<dbReference type="Pfam" id="PF00271">
    <property type="entry name" value="Helicase_C"/>
    <property type="match status" value="1"/>
</dbReference>
<evidence type="ECO:0000259" key="10">
    <source>
        <dbReference type="PROSITE" id="PS51194"/>
    </source>
</evidence>
<dbReference type="InterPro" id="IPR014001">
    <property type="entry name" value="Helicase_ATP-bd"/>
</dbReference>
<dbReference type="PROSITE" id="PS51194">
    <property type="entry name" value="HELICASE_CTER"/>
    <property type="match status" value="1"/>
</dbReference>
<keyword evidence="7" id="KW-0234">DNA repair</keyword>
<dbReference type="Pfam" id="PF00270">
    <property type="entry name" value="DEAD"/>
    <property type="match status" value="1"/>
</dbReference>
<comment type="caution">
    <text evidence="11">The sequence shown here is derived from an EMBL/GenBank/DDBJ whole genome shotgun (WGS) entry which is preliminary data.</text>
</comment>
<dbReference type="SUPFAM" id="SSF52540">
    <property type="entry name" value="P-loop containing nucleoside triphosphate hydrolases"/>
    <property type="match status" value="2"/>
</dbReference>
<protein>
    <submittedName>
        <fullName evidence="11">ATP-dependent DNA helicase RecG</fullName>
        <ecNumber evidence="11">3.6.4.12</ecNumber>
    </submittedName>
</protein>
<dbReference type="GO" id="GO:0016787">
    <property type="term" value="F:hydrolase activity"/>
    <property type="evidence" value="ECO:0007669"/>
    <property type="project" value="UniProtKB-KW"/>
</dbReference>
<keyword evidence="2" id="KW-0227">DNA damage</keyword>
<keyword evidence="3 11" id="KW-0378">Hydrolase</keyword>
<dbReference type="PROSITE" id="PS51192">
    <property type="entry name" value="HELICASE_ATP_BIND_1"/>
    <property type="match status" value="1"/>
</dbReference>
<evidence type="ECO:0000259" key="9">
    <source>
        <dbReference type="PROSITE" id="PS51192"/>
    </source>
</evidence>
<dbReference type="InterPro" id="IPR011545">
    <property type="entry name" value="DEAD/DEAH_box_helicase_dom"/>
</dbReference>
<feature type="compositionally biased region" description="Acidic residues" evidence="8">
    <location>
        <begin position="361"/>
        <end position="374"/>
    </location>
</feature>
<dbReference type="InterPro" id="IPR001650">
    <property type="entry name" value="Helicase_C-like"/>
</dbReference>
<organism evidence="11 12">
    <name type="scientific">Actinomycetospora termitidis</name>
    <dbReference type="NCBI Taxonomy" id="3053470"/>
    <lineage>
        <taxon>Bacteria</taxon>
        <taxon>Bacillati</taxon>
        <taxon>Actinomycetota</taxon>
        <taxon>Actinomycetes</taxon>
        <taxon>Pseudonocardiales</taxon>
        <taxon>Pseudonocardiaceae</taxon>
        <taxon>Actinomycetospora</taxon>
    </lineage>
</organism>
<dbReference type="CDD" id="cd04488">
    <property type="entry name" value="RecG_wedge_OBF"/>
    <property type="match status" value="1"/>
</dbReference>
<keyword evidence="5" id="KW-0067">ATP-binding</keyword>